<dbReference type="InterPro" id="IPR050426">
    <property type="entry name" value="Glycosyltransferase_28"/>
</dbReference>
<sequence>MKVTILATGTRGDVQPYVALGLGLKAAGHQVRVASSKTFSEFVGAHALEFHPLEVDVKQVLGSEVGADIMKKGSNPVQFIRLYGKLMRPFIEQQLHDSWQACQGADALIYSPLSFGGASFGEKLQIPHFLAKIQPVGITREFPSPVIPPGIKLGGMYNLLTYKVVKQISRQTLTPPVKDWLQANLQISPARSWRQLQYQKAQLFGFSDAVVPKPHDWPDSWYVTGYWVLEQSNWQPPAELIEFLAAGPPPVYIGFGSMKSQSPAALTQLAIKALSLSNQRGILLTGWGSLRQTDLPKDVYIVDSVSHDWLFPQMAAVVHHGGSGTTAASLRAGVPTIITPFVADQPFWGDRIQKLGIGPAPIRQNKLTADALSKSISAAINHQPFKERAVRLSQRIKAENGVAQAVDIFNQLIKD</sequence>
<name>A0A2W1JGX5_9CYAN</name>
<proteinExistence type="predicted"/>
<dbReference type="AlphaFoldDB" id="A0A2W1JGX5"/>
<dbReference type="GO" id="GO:0016758">
    <property type="term" value="F:hexosyltransferase activity"/>
    <property type="evidence" value="ECO:0007669"/>
    <property type="project" value="InterPro"/>
</dbReference>
<feature type="domain" description="Erythromycin biosynthesis protein CIII-like C-terminal" evidence="2">
    <location>
        <begin position="293"/>
        <end position="399"/>
    </location>
</feature>
<protein>
    <submittedName>
        <fullName evidence="3">O-mycaminosyltylonolide 6-deoxyallosyltransferase</fullName>
        <ecNumber evidence="3">2.4.1.317</ecNumber>
    </submittedName>
</protein>
<dbReference type="PANTHER" id="PTHR48050">
    <property type="entry name" value="STEROL 3-BETA-GLUCOSYLTRANSFERASE"/>
    <property type="match status" value="1"/>
</dbReference>
<dbReference type="OrthoDB" id="9805366at2"/>
<dbReference type="GO" id="GO:0008194">
    <property type="term" value="F:UDP-glycosyltransferase activity"/>
    <property type="evidence" value="ECO:0007669"/>
    <property type="project" value="InterPro"/>
</dbReference>
<dbReference type="Gene3D" id="3.40.50.2000">
    <property type="entry name" value="Glycogen Phosphorylase B"/>
    <property type="match status" value="2"/>
</dbReference>
<reference evidence="3 4" key="1">
    <citation type="journal article" date="2018" name="Sci. Rep.">
        <title>A novel species of the marine cyanobacterium Acaryochloris with a unique pigment content and lifestyle.</title>
        <authorList>
            <person name="Partensky F."/>
            <person name="Six C."/>
            <person name="Ratin M."/>
            <person name="Garczarek L."/>
            <person name="Vaulot D."/>
            <person name="Probert I."/>
            <person name="Calteau A."/>
            <person name="Gourvil P."/>
            <person name="Marie D."/>
            <person name="Grebert T."/>
            <person name="Bouchier C."/>
            <person name="Le Panse S."/>
            <person name="Gachenot M."/>
            <person name="Rodriguez F."/>
            <person name="Garrido J.L."/>
        </authorList>
    </citation>
    <scope>NUCLEOTIDE SEQUENCE [LARGE SCALE GENOMIC DNA]</scope>
    <source>
        <strain evidence="3 4">RCC1774</strain>
    </source>
</reference>
<feature type="domain" description="Glycosyltransferase family 28 N-terminal" evidence="1">
    <location>
        <begin position="3"/>
        <end position="142"/>
    </location>
</feature>
<keyword evidence="4" id="KW-1185">Reference proteome</keyword>
<evidence type="ECO:0000313" key="4">
    <source>
        <dbReference type="Proteomes" id="UP000248857"/>
    </source>
</evidence>
<dbReference type="Proteomes" id="UP000248857">
    <property type="component" value="Unassembled WGS sequence"/>
</dbReference>
<organism evidence="3 4">
    <name type="scientific">Acaryochloris thomasi RCC1774</name>
    <dbReference type="NCBI Taxonomy" id="1764569"/>
    <lineage>
        <taxon>Bacteria</taxon>
        <taxon>Bacillati</taxon>
        <taxon>Cyanobacteriota</taxon>
        <taxon>Cyanophyceae</taxon>
        <taxon>Acaryochloridales</taxon>
        <taxon>Acaryochloridaceae</taxon>
        <taxon>Acaryochloris</taxon>
        <taxon>Acaryochloris thomasi</taxon>
    </lineage>
</organism>
<evidence type="ECO:0000259" key="2">
    <source>
        <dbReference type="Pfam" id="PF06722"/>
    </source>
</evidence>
<dbReference type="FunFam" id="3.40.50.2000:FF:000009">
    <property type="entry name" value="Sterol 3-beta-glucosyltransferase UGT80A2"/>
    <property type="match status" value="1"/>
</dbReference>
<comment type="caution">
    <text evidence="3">The sequence shown here is derived from an EMBL/GenBank/DDBJ whole genome shotgun (WGS) entry which is preliminary data.</text>
</comment>
<dbReference type="Pfam" id="PF03033">
    <property type="entry name" value="Glyco_transf_28"/>
    <property type="match status" value="1"/>
</dbReference>
<dbReference type="GO" id="GO:0033072">
    <property type="term" value="P:vancomycin biosynthetic process"/>
    <property type="evidence" value="ECO:0007669"/>
    <property type="project" value="UniProtKB-ARBA"/>
</dbReference>
<keyword evidence="3" id="KW-0808">Transferase</keyword>
<dbReference type="PANTHER" id="PTHR48050:SF13">
    <property type="entry name" value="STEROL 3-BETA-GLUCOSYLTRANSFERASE UGT80A2"/>
    <property type="match status" value="1"/>
</dbReference>
<evidence type="ECO:0000313" key="3">
    <source>
        <dbReference type="EMBL" id="PZD72636.1"/>
    </source>
</evidence>
<keyword evidence="3" id="KW-0328">Glycosyltransferase</keyword>
<evidence type="ECO:0000259" key="1">
    <source>
        <dbReference type="Pfam" id="PF03033"/>
    </source>
</evidence>
<dbReference type="InterPro" id="IPR010610">
    <property type="entry name" value="EryCIII-like_C"/>
</dbReference>
<dbReference type="RefSeq" id="WP_110986910.1">
    <property type="nucleotide sequence ID" value="NZ_CAWNWM010000009.1"/>
</dbReference>
<dbReference type="GO" id="GO:0005975">
    <property type="term" value="P:carbohydrate metabolic process"/>
    <property type="evidence" value="ECO:0007669"/>
    <property type="project" value="InterPro"/>
</dbReference>
<dbReference type="InterPro" id="IPR002213">
    <property type="entry name" value="UDP_glucos_trans"/>
</dbReference>
<gene>
    <name evidence="3" type="primary">tylN</name>
    <name evidence="3" type="ORF">C1752_03472</name>
</gene>
<dbReference type="CDD" id="cd03784">
    <property type="entry name" value="GT1_Gtf-like"/>
    <property type="match status" value="1"/>
</dbReference>
<dbReference type="SUPFAM" id="SSF53756">
    <property type="entry name" value="UDP-Glycosyltransferase/glycogen phosphorylase"/>
    <property type="match status" value="1"/>
</dbReference>
<dbReference type="EC" id="2.4.1.317" evidence="3"/>
<dbReference type="InterPro" id="IPR004276">
    <property type="entry name" value="GlycoTrans_28_N"/>
</dbReference>
<dbReference type="EMBL" id="PQWO01000009">
    <property type="protein sequence ID" value="PZD72636.1"/>
    <property type="molecule type" value="Genomic_DNA"/>
</dbReference>
<accession>A0A2W1JGX5</accession>
<dbReference type="Pfam" id="PF06722">
    <property type="entry name" value="EryCIII-like_C"/>
    <property type="match status" value="1"/>
</dbReference>